<comment type="caution">
    <text evidence="1">The sequence shown here is derived from an EMBL/GenBank/DDBJ whole genome shotgun (WGS) entry which is preliminary data.</text>
</comment>
<organism evidence="1 2">
    <name type="scientific">Legionella resiliens</name>
    <dbReference type="NCBI Taxonomy" id="2905958"/>
    <lineage>
        <taxon>Bacteria</taxon>
        <taxon>Pseudomonadati</taxon>
        <taxon>Pseudomonadota</taxon>
        <taxon>Gammaproteobacteria</taxon>
        <taxon>Legionellales</taxon>
        <taxon>Legionellaceae</taxon>
        <taxon>Legionella</taxon>
    </lineage>
</organism>
<accession>A0ABS8X3X2</accession>
<name>A0ABS8X3X2_9GAMM</name>
<dbReference type="EMBL" id="JAJTND010000004">
    <property type="protein sequence ID" value="MCE3532277.1"/>
    <property type="molecule type" value="Genomic_DNA"/>
</dbReference>
<evidence type="ECO:0000313" key="1">
    <source>
        <dbReference type="EMBL" id="MCE3532277.1"/>
    </source>
</evidence>
<dbReference type="RefSeq" id="WP_233291525.1">
    <property type="nucleotide sequence ID" value="NZ_JAJTND010000004.1"/>
</dbReference>
<gene>
    <name evidence="1" type="ORF">LXO92_07785</name>
</gene>
<proteinExistence type="predicted"/>
<evidence type="ECO:0000313" key="2">
    <source>
        <dbReference type="Proteomes" id="UP001320170"/>
    </source>
</evidence>
<reference evidence="1 2" key="1">
    <citation type="journal article" date="2024" name="Pathogens">
        <title>Characterization of a Novel Species of Legionella Isolated from a Healthcare Facility: Legionella resiliens sp. nov.</title>
        <authorList>
            <person name="Cristino S."/>
            <person name="Pascale M.R."/>
            <person name="Marino F."/>
            <person name="Derelitto C."/>
            <person name="Salaris S."/>
            <person name="Orsini M."/>
            <person name="Squarzoni S."/>
            <person name="Grottola A."/>
            <person name="Girolamini L."/>
        </authorList>
    </citation>
    <scope>NUCLEOTIDE SEQUENCE [LARGE SCALE GENOMIC DNA]</scope>
    <source>
        <strain evidence="1 2">8cVS16</strain>
    </source>
</reference>
<protein>
    <submittedName>
        <fullName evidence="1">Uncharacterized protein</fullName>
    </submittedName>
</protein>
<keyword evidence="2" id="KW-1185">Reference proteome</keyword>
<sequence length="81" mass="9247">MLQVIQLLPPFDISDDNRPHSWNSICCSAGIDVKNLFLCGSWGRSAAHPKTLEDELYNEHSWLQVTGNKPRGLKHLYLKLE</sequence>
<dbReference type="Proteomes" id="UP001320170">
    <property type="component" value="Unassembled WGS sequence"/>
</dbReference>